<dbReference type="EMBL" id="CAFBOZ010000227">
    <property type="protein sequence ID" value="CAB5015926.1"/>
    <property type="molecule type" value="Genomic_DNA"/>
</dbReference>
<dbReference type="AlphaFoldDB" id="A0A6J7QFR4"/>
<protein>
    <submittedName>
        <fullName evidence="6">Unannotated protein</fullName>
    </submittedName>
</protein>
<dbReference type="InterPro" id="IPR036249">
    <property type="entry name" value="Thioredoxin-like_sf"/>
</dbReference>
<evidence type="ECO:0000256" key="4">
    <source>
        <dbReference type="ARBA" id="ARBA00023284"/>
    </source>
</evidence>
<keyword evidence="2" id="KW-0201">Cytochrome c-type biogenesis</keyword>
<dbReference type="PROSITE" id="PS00194">
    <property type="entry name" value="THIOREDOXIN_1"/>
    <property type="match status" value="1"/>
</dbReference>
<dbReference type="InterPro" id="IPR017937">
    <property type="entry name" value="Thioredoxin_CS"/>
</dbReference>
<proteinExistence type="predicted"/>
<dbReference type="GO" id="GO:0016491">
    <property type="term" value="F:oxidoreductase activity"/>
    <property type="evidence" value="ECO:0007669"/>
    <property type="project" value="InterPro"/>
</dbReference>
<dbReference type="InterPro" id="IPR050553">
    <property type="entry name" value="Thioredoxin_ResA/DsbE_sf"/>
</dbReference>
<keyword evidence="4" id="KW-0676">Redox-active center</keyword>
<dbReference type="PROSITE" id="PS51352">
    <property type="entry name" value="THIOREDOXIN_2"/>
    <property type="match status" value="1"/>
</dbReference>
<dbReference type="CDD" id="cd02966">
    <property type="entry name" value="TlpA_like_family"/>
    <property type="match status" value="1"/>
</dbReference>
<dbReference type="GO" id="GO:0017004">
    <property type="term" value="P:cytochrome complex assembly"/>
    <property type="evidence" value="ECO:0007669"/>
    <property type="project" value="UniProtKB-KW"/>
</dbReference>
<dbReference type="InterPro" id="IPR013766">
    <property type="entry name" value="Thioredoxin_domain"/>
</dbReference>
<organism evidence="6">
    <name type="scientific">freshwater metagenome</name>
    <dbReference type="NCBI Taxonomy" id="449393"/>
    <lineage>
        <taxon>unclassified sequences</taxon>
        <taxon>metagenomes</taxon>
        <taxon>ecological metagenomes</taxon>
    </lineage>
</organism>
<comment type="subcellular location">
    <subcellularLocation>
        <location evidence="1">Cell envelope</location>
    </subcellularLocation>
</comment>
<dbReference type="PROSITE" id="PS51257">
    <property type="entry name" value="PROKAR_LIPOPROTEIN"/>
    <property type="match status" value="1"/>
</dbReference>
<accession>A0A6J7QFR4</accession>
<name>A0A6J7QFR4_9ZZZZ</name>
<dbReference type="InterPro" id="IPR013740">
    <property type="entry name" value="Redoxin"/>
</dbReference>
<gene>
    <name evidence="6" type="ORF">UFOPK3992_01457</name>
</gene>
<dbReference type="PANTHER" id="PTHR42852:SF6">
    <property type="entry name" value="THIOL:DISULFIDE INTERCHANGE PROTEIN DSBE"/>
    <property type="match status" value="1"/>
</dbReference>
<dbReference type="GO" id="GO:0030313">
    <property type="term" value="C:cell envelope"/>
    <property type="evidence" value="ECO:0007669"/>
    <property type="project" value="UniProtKB-SubCell"/>
</dbReference>
<dbReference type="PANTHER" id="PTHR42852">
    <property type="entry name" value="THIOL:DISULFIDE INTERCHANGE PROTEIN DSBE"/>
    <property type="match status" value="1"/>
</dbReference>
<keyword evidence="3" id="KW-1015">Disulfide bond</keyword>
<reference evidence="6" key="1">
    <citation type="submission" date="2020-05" db="EMBL/GenBank/DDBJ databases">
        <authorList>
            <person name="Chiriac C."/>
            <person name="Salcher M."/>
            <person name="Ghai R."/>
            <person name="Kavagutti S V."/>
        </authorList>
    </citation>
    <scope>NUCLEOTIDE SEQUENCE</scope>
</reference>
<feature type="domain" description="Thioredoxin" evidence="5">
    <location>
        <begin position="50"/>
        <end position="197"/>
    </location>
</feature>
<evidence type="ECO:0000256" key="2">
    <source>
        <dbReference type="ARBA" id="ARBA00022748"/>
    </source>
</evidence>
<evidence type="ECO:0000256" key="3">
    <source>
        <dbReference type="ARBA" id="ARBA00023157"/>
    </source>
</evidence>
<evidence type="ECO:0000256" key="1">
    <source>
        <dbReference type="ARBA" id="ARBA00004196"/>
    </source>
</evidence>
<dbReference type="Gene3D" id="3.40.30.10">
    <property type="entry name" value="Glutaredoxin"/>
    <property type="match status" value="1"/>
</dbReference>
<evidence type="ECO:0000313" key="6">
    <source>
        <dbReference type="EMBL" id="CAB5015926.1"/>
    </source>
</evidence>
<dbReference type="Pfam" id="PF08534">
    <property type="entry name" value="Redoxin"/>
    <property type="match status" value="1"/>
</dbReference>
<dbReference type="SUPFAM" id="SSF52833">
    <property type="entry name" value="Thioredoxin-like"/>
    <property type="match status" value="1"/>
</dbReference>
<sequence>MRSLRGRGLLAAACLSVTMLAAGCSSQGAARAEGDISYVAGDGSTVIVARADRKPAPALAAPTLLDGAFDGPVFDLAAQRGKVVVLNVWASWCVPCRAEASALARISGKLASDGVVFAGLNTRDTAVAAQGFVDRFGIPYPSLDDTFGLLQLGFRDSLALGSIPSTVVIDKQGRVAARALGEIDESRVRGLVEPLLREQG</sequence>
<evidence type="ECO:0000259" key="5">
    <source>
        <dbReference type="PROSITE" id="PS51352"/>
    </source>
</evidence>